<dbReference type="OrthoDB" id="2016755at2"/>
<proteinExistence type="predicted"/>
<dbReference type="RefSeq" id="WP_074757825.1">
    <property type="nucleotide sequence ID" value="NZ_FOGJ01000024.1"/>
</dbReference>
<accession>A0A1H9VPC1</accession>
<feature type="signal peptide" evidence="2">
    <location>
        <begin position="1"/>
        <end position="20"/>
    </location>
</feature>
<organism evidence="3 4">
    <name type="scientific">Butyrivibrio fibrisolvens</name>
    <dbReference type="NCBI Taxonomy" id="831"/>
    <lineage>
        <taxon>Bacteria</taxon>
        <taxon>Bacillati</taxon>
        <taxon>Bacillota</taxon>
        <taxon>Clostridia</taxon>
        <taxon>Lachnospirales</taxon>
        <taxon>Lachnospiraceae</taxon>
        <taxon>Butyrivibrio</taxon>
    </lineage>
</organism>
<reference evidence="3 4" key="1">
    <citation type="submission" date="2016-10" db="EMBL/GenBank/DDBJ databases">
        <authorList>
            <person name="de Groot N.N."/>
        </authorList>
    </citation>
    <scope>NUCLEOTIDE SEQUENCE [LARGE SCALE GENOMIC DNA]</scope>
    <source>
        <strain evidence="3 4">AR40</strain>
    </source>
</reference>
<feature type="chain" id="PRO_5039728336" description="Peptidase propeptide and YPEB domain-containing protein" evidence="2">
    <location>
        <begin position="21"/>
        <end position="386"/>
    </location>
</feature>
<evidence type="ECO:0000256" key="2">
    <source>
        <dbReference type="SAM" id="SignalP"/>
    </source>
</evidence>
<dbReference type="PROSITE" id="PS51257">
    <property type="entry name" value="PROKAR_LIPOPROTEIN"/>
    <property type="match status" value="1"/>
</dbReference>
<protein>
    <recommendedName>
        <fullName evidence="5">Peptidase propeptide and YPEB domain-containing protein</fullName>
    </recommendedName>
</protein>
<evidence type="ECO:0000313" key="3">
    <source>
        <dbReference type="EMBL" id="SES23401.1"/>
    </source>
</evidence>
<dbReference type="AlphaFoldDB" id="A0A1H9VPC1"/>
<evidence type="ECO:0008006" key="5">
    <source>
        <dbReference type="Google" id="ProtNLM"/>
    </source>
</evidence>
<keyword evidence="2" id="KW-0732">Signal</keyword>
<name>A0A1H9VPC1_BUTFI</name>
<feature type="region of interest" description="Disordered" evidence="1">
    <location>
        <begin position="27"/>
        <end position="51"/>
    </location>
</feature>
<dbReference type="EMBL" id="FOGJ01000024">
    <property type="protein sequence ID" value="SES23401.1"/>
    <property type="molecule type" value="Genomic_DNA"/>
</dbReference>
<evidence type="ECO:0000313" key="4">
    <source>
        <dbReference type="Proteomes" id="UP000182584"/>
    </source>
</evidence>
<feature type="compositionally biased region" description="Low complexity" evidence="1">
    <location>
        <begin position="27"/>
        <end position="38"/>
    </location>
</feature>
<sequence>MKNKIVIMLLLCSMTLIGCANNKSKNNNSESNIDNSQNTIHSSDNMASTASVPTEYKNIDGKVTFDGEISYGSLDNLCSYSASLQKIDTSKVEGDLLQEAKDYDSYSNTSEDECGNKKDYTSYINVYNGFYLASGPNSSNFSYLRGNCNFSNYAAAFRIEKKFDDYNADKFSTQEDLPFESRQEAYSQIGDFLKALGFDSDFEYVSYSLDHSTLQNEEVHYDMNGNIDPSENKDQWTQEDDCYYVALRQIFNGVPIYYPYVSTFVNEDVENYPINAMVNENGIFSLKIDQVFEFADEEKIDSVVEFDTVFDAVSDKFNDILSDSSYVFDIAELVYYVDLSSDDGTYEAYPIWIIKGKEISGDNESEIQVFIDAQTGDEIIPWTQEL</sequence>
<gene>
    <name evidence="3" type="ORF">SAMN04487884_12439</name>
</gene>
<feature type="compositionally biased region" description="Polar residues" evidence="1">
    <location>
        <begin position="39"/>
        <end position="51"/>
    </location>
</feature>
<evidence type="ECO:0000256" key="1">
    <source>
        <dbReference type="SAM" id="MobiDB-lite"/>
    </source>
</evidence>
<dbReference type="Proteomes" id="UP000182584">
    <property type="component" value="Unassembled WGS sequence"/>
</dbReference>